<feature type="domain" description="GIY-YIG" evidence="1">
    <location>
        <begin position="22"/>
        <end position="119"/>
    </location>
</feature>
<accession>A0A1M5U1V4</accession>
<dbReference type="PANTHER" id="PTHR37460:SF1">
    <property type="entry name" value="ENDONUCLEASE III"/>
    <property type="match status" value="1"/>
</dbReference>
<name>A0A1M5U1V4_9BACT</name>
<dbReference type="InterPro" id="IPR000305">
    <property type="entry name" value="GIY-YIG_endonuc"/>
</dbReference>
<dbReference type="OrthoDB" id="9802365at2"/>
<dbReference type="PANTHER" id="PTHR37460">
    <property type="entry name" value="ENDONUCLEASE III"/>
    <property type="match status" value="1"/>
</dbReference>
<dbReference type="Pfam" id="PF01986">
    <property type="entry name" value="DUF123"/>
    <property type="match status" value="1"/>
</dbReference>
<dbReference type="RefSeq" id="WP_073073876.1">
    <property type="nucleotide sequence ID" value="NZ_FQXN01000007.1"/>
</dbReference>
<keyword evidence="3" id="KW-1185">Reference proteome</keyword>
<keyword evidence="2" id="KW-0255">Endonuclease</keyword>
<dbReference type="CDD" id="cd10441">
    <property type="entry name" value="GIY-YIG_COG1833"/>
    <property type="match status" value="1"/>
</dbReference>
<evidence type="ECO:0000313" key="2">
    <source>
        <dbReference type="EMBL" id="SHH56623.1"/>
    </source>
</evidence>
<dbReference type="InterPro" id="IPR002837">
    <property type="entry name" value="DUF123"/>
</dbReference>
<dbReference type="EMBL" id="FQXN01000007">
    <property type="protein sequence ID" value="SHH56623.1"/>
    <property type="molecule type" value="Genomic_DNA"/>
</dbReference>
<keyword evidence="2" id="KW-0540">Nuclease</keyword>
<proteinExistence type="predicted"/>
<dbReference type="AlphaFoldDB" id="A0A1M5U1V4"/>
<sequence>MEQNKGIYILFLIITKDLEIRIGSLGEVKLNKGLYLYVGSAQKNLQKRIERHLKKEKKTFWHIDYLTKNESVEIISVALIQNATKETESNIACKLMKRFPFVKNFGASDDKKCNTHLFRIL</sequence>
<reference evidence="3" key="1">
    <citation type="submission" date="2016-11" db="EMBL/GenBank/DDBJ databases">
        <authorList>
            <person name="Varghese N."/>
            <person name="Submissions S."/>
        </authorList>
    </citation>
    <scope>NUCLEOTIDE SEQUENCE [LARGE SCALE GENOMIC DNA]</scope>
    <source>
        <strain evidence="3">DSM 15807</strain>
    </source>
</reference>
<dbReference type="SMART" id="SM00465">
    <property type="entry name" value="GIYc"/>
    <property type="match status" value="1"/>
</dbReference>
<protein>
    <submittedName>
        <fullName evidence="2">Uri superfamily endonuclease</fullName>
    </submittedName>
</protein>
<dbReference type="Proteomes" id="UP000242592">
    <property type="component" value="Unassembled WGS sequence"/>
</dbReference>
<evidence type="ECO:0000259" key="1">
    <source>
        <dbReference type="SMART" id="SM00465"/>
    </source>
</evidence>
<gene>
    <name evidence="2" type="ORF">SAMN02745199_1577</name>
</gene>
<dbReference type="STRING" id="1123380.SAMN02745199_1577"/>
<evidence type="ECO:0000313" key="3">
    <source>
        <dbReference type="Proteomes" id="UP000242592"/>
    </source>
</evidence>
<dbReference type="GO" id="GO:0004519">
    <property type="term" value="F:endonuclease activity"/>
    <property type="evidence" value="ECO:0007669"/>
    <property type="project" value="UniProtKB-KW"/>
</dbReference>
<keyword evidence="2" id="KW-0378">Hydrolase</keyword>
<organism evidence="2 3">
    <name type="scientific">Thermosipho atlanticus DSM 15807</name>
    <dbReference type="NCBI Taxonomy" id="1123380"/>
    <lineage>
        <taxon>Bacteria</taxon>
        <taxon>Thermotogati</taxon>
        <taxon>Thermotogota</taxon>
        <taxon>Thermotogae</taxon>
        <taxon>Thermotogales</taxon>
        <taxon>Fervidobacteriaceae</taxon>
        <taxon>Thermosipho</taxon>
    </lineage>
</organism>